<keyword evidence="4" id="KW-1185">Reference proteome</keyword>
<sequence length="145" mass="16195">MLLCTYLGAVFTLWNGQKDTLLYLASCIAWFGCACFIAGCFNYLRLPVLLFFLTVTVVGVWNEASSKRVRDNETRAIEIQRLKLAIADLESRKADSWSSKTEQISKDKVLNGSKNEKEGYSIQESPIKSENDVTIKESSVVADNG</sequence>
<keyword evidence="2" id="KW-0472">Membrane</keyword>
<proteinExistence type="predicted"/>
<feature type="transmembrane region" description="Helical" evidence="2">
    <location>
        <begin position="28"/>
        <end position="61"/>
    </location>
</feature>
<feature type="compositionally biased region" description="Basic and acidic residues" evidence="1">
    <location>
        <begin position="103"/>
        <end position="119"/>
    </location>
</feature>
<evidence type="ECO:0000256" key="2">
    <source>
        <dbReference type="SAM" id="Phobius"/>
    </source>
</evidence>
<feature type="region of interest" description="Disordered" evidence="1">
    <location>
        <begin position="91"/>
        <end position="145"/>
    </location>
</feature>
<reference evidence="3 4" key="1">
    <citation type="journal article" date="2017" name="Gigascience">
        <title>Genome sequence of the small brown planthopper, Laodelphax striatellus.</title>
        <authorList>
            <person name="Zhu J."/>
            <person name="Jiang F."/>
            <person name="Wang X."/>
            <person name="Yang P."/>
            <person name="Bao Y."/>
            <person name="Zhao W."/>
            <person name="Wang W."/>
            <person name="Lu H."/>
            <person name="Wang Q."/>
            <person name="Cui N."/>
            <person name="Li J."/>
            <person name="Chen X."/>
            <person name="Luo L."/>
            <person name="Yu J."/>
            <person name="Kang L."/>
            <person name="Cui F."/>
        </authorList>
    </citation>
    <scope>NUCLEOTIDE SEQUENCE [LARGE SCALE GENOMIC DNA]</scope>
    <source>
        <strain evidence="3">Lst14</strain>
    </source>
</reference>
<name>A0A482WYY3_LAOST</name>
<dbReference type="EMBL" id="QKKF02021697">
    <property type="protein sequence ID" value="RZF38797.1"/>
    <property type="molecule type" value="Genomic_DNA"/>
</dbReference>
<dbReference type="InParanoid" id="A0A482WYY3"/>
<accession>A0A482WYY3</accession>
<organism evidence="3 4">
    <name type="scientific">Laodelphax striatellus</name>
    <name type="common">Small brown planthopper</name>
    <name type="synonym">Delphax striatella</name>
    <dbReference type="NCBI Taxonomy" id="195883"/>
    <lineage>
        <taxon>Eukaryota</taxon>
        <taxon>Metazoa</taxon>
        <taxon>Ecdysozoa</taxon>
        <taxon>Arthropoda</taxon>
        <taxon>Hexapoda</taxon>
        <taxon>Insecta</taxon>
        <taxon>Pterygota</taxon>
        <taxon>Neoptera</taxon>
        <taxon>Paraneoptera</taxon>
        <taxon>Hemiptera</taxon>
        <taxon>Auchenorrhyncha</taxon>
        <taxon>Fulgoroidea</taxon>
        <taxon>Delphacidae</taxon>
        <taxon>Criomorphinae</taxon>
        <taxon>Laodelphax</taxon>
    </lineage>
</organism>
<protein>
    <submittedName>
        <fullName evidence="3">Uncharacterized protein</fullName>
    </submittedName>
</protein>
<dbReference type="Proteomes" id="UP000291343">
    <property type="component" value="Unassembled WGS sequence"/>
</dbReference>
<keyword evidence="2" id="KW-0812">Transmembrane</keyword>
<dbReference type="OrthoDB" id="5970161at2759"/>
<keyword evidence="2" id="KW-1133">Transmembrane helix</keyword>
<evidence type="ECO:0000313" key="4">
    <source>
        <dbReference type="Proteomes" id="UP000291343"/>
    </source>
</evidence>
<comment type="caution">
    <text evidence="3">The sequence shown here is derived from an EMBL/GenBank/DDBJ whole genome shotgun (WGS) entry which is preliminary data.</text>
</comment>
<evidence type="ECO:0000256" key="1">
    <source>
        <dbReference type="SAM" id="MobiDB-lite"/>
    </source>
</evidence>
<gene>
    <name evidence="3" type="ORF">LSTR_LSTR014679</name>
</gene>
<dbReference type="AlphaFoldDB" id="A0A482WYY3"/>
<evidence type="ECO:0000313" key="3">
    <source>
        <dbReference type="EMBL" id="RZF38797.1"/>
    </source>
</evidence>